<reference evidence="9" key="1">
    <citation type="journal article" date="2011" name="Stand. Genomic Sci.">
        <title>Genome sequence of the filamentous, gliding Thiothrix nivea neotype strain (JP2(T)).</title>
        <authorList>
            <person name="Lapidus A."/>
            <person name="Nolan M."/>
            <person name="Lucas S."/>
            <person name="Glavina Del Rio T."/>
            <person name="Tice H."/>
            <person name="Cheng J.F."/>
            <person name="Tapia R."/>
            <person name="Han C."/>
            <person name="Goodwin L."/>
            <person name="Pitluck S."/>
            <person name="Liolios K."/>
            <person name="Pagani I."/>
            <person name="Ivanova N."/>
            <person name="Huntemann M."/>
            <person name="Mavromatis K."/>
            <person name="Mikhailova N."/>
            <person name="Pati A."/>
            <person name="Chen A."/>
            <person name="Palaniappan K."/>
            <person name="Land M."/>
            <person name="Brambilla E.M."/>
            <person name="Rohde M."/>
            <person name="Abt B."/>
            <person name="Verbarg S."/>
            <person name="Goker M."/>
            <person name="Bristow J."/>
            <person name="Eisen J.A."/>
            <person name="Markowitz V."/>
            <person name="Hugenholtz P."/>
            <person name="Kyrpides N.C."/>
            <person name="Klenk H.P."/>
            <person name="Woyke T."/>
        </authorList>
    </citation>
    <scope>NUCLEOTIDE SEQUENCE [LARGE SCALE GENOMIC DNA]</scope>
    <source>
        <strain evidence="9">ATCC 35100 / DSM 5205 / JP2</strain>
    </source>
</reference>
<keyword evidence="4 7" id="KW-1133">Transmembrane helix</keyword>
<accession>A0A656HMS9</accession>
<dbReference type="GO" id="GO:0032153">
    <property type="term" value="C:cell division site"/>
    <property type="evidence" value="ECO:0007669"/>
    <property type="project" value="UniProtKB-UniRule"/>
</dbReference>
<dbReference type="InterPro" id="IPR023081">
    <property type="entry name" value="Cell_div_FtsB"/>
</dbReference>
<keyword evidence="6 7" id="KW-0131">Cell cycle</keyword>
<dbReference type="GO" id="GO:0005886">
    <property type="term" value="C:plasma membrane"/>
    <property type="evidence" value="ECO:0007669"/>
    <property type="project" value="UniProtKB-SubCell"/>
</dbReference>
<organism evidence="8 9">
    <name type="scientific">Thiothrix nivea (strain ATCC 35100 / DSM 5205 / JP2)</name>
    <dbReference type="NCBI Taxonomy" id="870187"/>
    <lineage>
        <taxon>Bacteria</taxon>
        <taxon>Pseudomonadati</taxon>
        <taxon>Pseudomonadota</taxon>
        <taxon>Gammaproteobacteria</taxon>
        <taxon>Thiotrichales</taxon>
        <taxon>Thiotrichaceae</taxon>
        <taxon>Thiothrix</taxon>
    </lineage>
</organism>
<dbReference type="InterPro" id="IPR007060">
    <property type="entry name" value="FtsL/DivIC"/>
</dbReference>
<dbReference type="EMBL" id="JH651384">
    <property type="protein sequence ID" value="EIJ36660.1"/>
    <property type="molecule type" value="Genomic_DNA"/>
</dbReference>
<dbReference type="Proteomes" id="UP000005317">
    <property type="component" value="Unassembled WGS sequence"/>
</dbReference>
<dbReference type="PANTHER" id="PTHR37485">
    <property type="entry name" value="CELL DIVISION PROTEIN FTSB"/>
    <property type="match status" value="1"/>
</dbReference>
<evidence type="ECO:0000256" key="4">
    <source>
        <dbReference type="ARBA" id="ARBA00022989"/>
    </source>
</evidence>
<dbReference type="OrthoDB" id="7061211at2"/>
<keyword evidence="5 7" id="KW-0472">Membrane</keyword>
<evidence type="ECO:0000256" key="5">
    <source>
        <dbReference type="ARBA" id="ARBA00023136"/>
    </source>
</evidence>
<comment type="similarity">
    <text evidence="7">Belongs to the FtsB family.</text>
</comment>
<protein>
    <recommendedName>
        <fullName evidence="7">Cell division protein FtsB</fullName>
    </recommendedName>
</protein>
<dbReference type="AlphaFoldDB" id="A0A656HMS9"/>
<feature type="topological domain" description="Periplasmic" evidence="7">
    <location>
        <begin position="25"/>
        <end position="113"/>
    </location>
</feature>
<dbReference type="RefSeq" id="WP_002710528.1">
    <property type="nucleotide sequence ID" value="NZ_JH651384.1"/>
</dbReference>
<dbReference type="HAMAP" id="MF_00599">
    <property type="entry name" value="FtsB"/>
    <property type="match status" value="1"/>
</dbReference>
<evidence type="ECO:0000256" key="7">
    <source>
        <dbReference type="HAMAP-Rule" id="MF_00599"/>
    </source>
</evidence>
<proteinExistence type="inferred from homology"/>
<evidence type="ECO:0000313" key="9">
    <source>
        <dbReference type="Proteomes" id="UP000005317"/>
    </source>
</evidence>
<dbReference type="PANTHER" id="PTHR37485:SF1">
    <property type="entry name" value="CELL DIVISION PROTEIN FTSB"/>
    <property type="match status" value="1"/>
</dbReference>
<gene>
    <name evidence="7" type="primary">ftsB</name>
    <name evidence="8" type="ORF">Thini_4168</name>
</gene>
<keyword evidence="9" id="KW-1185">Reference proteome</keyword>
<evidence type="ECO:0000256" key="3">
    <source>
        <dbReference type="ARBA" id="ARBA00022692"/>
    </source>
</evidence>
<dbReference type="GO" id="GO:0043093">
    <property type="term" value="P:FtsZ-dependent cytokinesis"/>
    <property type="evidence" value="ECO:0007669"/>
    <property type="project" value="UniProtKB-UniRule"/>
</dbReference>
<keyword evidence="7" id="KW-0997">Cell inner membrane</keyword>
<comment type="function">
    <text evidence="7">Essential cell division protein. May link together the upstream cell division proteins, which are predominantly cytoplasmic, with the downstream cell division proteins, which are predominantly periplasmic.</text>
</comment>
<evidence type="ECO:0000313" key="8">
    <source>
        <dbReference type="EMBL" id="EIJ36660.1"/>
    </source>
</evidence>
<keyword evidence="7" id="KW-0175">Coiled coil</keyword>
<comment type="subunit">
    <text evidence="7">Part of a complex composed of FtsB, FtsL and FtsQ.</text>
</comment>
<feature type="topological domain" description="Cytoplasmic" evidence="7">
    <location>
        <begin position="1"/>
        <end position="6"/>
    </location>
</feature>
<evidence type="ECO:0000256" key="2">
    <source>
        <dbReference type="ARBA" id="ARBA00022618"/>
    </source>
</evidence>
<sequence precursor="true">MSMTRILFLVLGVLALGLFVRLWVGSGSYSDIQNLELKIDEQNAANDEQAERKRKLQNDVAALGKDDEAVEGHARSELGMIRKGETFYQVILKSDSAPSPELMPPSKEAPHVE</sequence>
<name>A0A656HMS9_THINJ</name>
<keyword evidence="1 7" id="KW-1003">Cell membrane</keyword>
<feature type="coiled-coil region" evidence="7">
    <location>
        <begin position="32"/>
        <end position="66"/>
    </location>
</feature>
<evidence type="ECO:0000256" key="6">
    <source>
        <dbReference type="ARBA" id="ARBA00023306"/>
    </source>
</evidence>
<dbReference type="GO" id="GO:0030428">
    <property type="term" value="C:cell septum"/>
    <property type="evidence" value="ECO:0007669"/>
    <property type="project" value="TreeGrafter"/>
</dbReference>
<keyword evidence="3 7" id="KW-0812">Transmembrane</keyword>
<keyword evidence="2 7" id="KW-0132">Cell division</keyword>
<dbReference type="Pfam" id="PF04977">
    <property type="entry name" value="DivIC"/>
    <property type="match status" value="1"/>
</dbReference>
<evidence type="ECO:0000256" key="1">
    <source>
        <dbReference type="ARBA" id="ARBA00022475"/>
    </source>
</evidence>
<comment type="subcellular location">
    <subcellularLocation>
        <location evidence="7">Cell inner membrane</location>
        <topology evidence="7">Single-pass type II membrane protein</topology>
    </subcellularLocation>
    <text evidence="7">Localizes to the division septum.</text>
</comment>